<reference evidence="1 2" key="1">
    <citation type="submission" date="2017-05" db="EMBL/GenBank/DDBJ databases">
        <authorList>
            <person name="Song R."/>
            <person name="Chenine A.L."/>
            <person name="Ruprecht R.M."/>
        </authorList>
    </citation>
    <scope>NUCLEOTIDE SEQUENCE [LARGE SCALE GENOMIC DNA]</scope>
    <source>
        <strain evidence="1 2">CECT 8899</strain>
    </source>
</reference>
<protein>
    <submittedName>
        <fullName evidence="1">Uncharacterized protein</fullName>
    </submittedName>
</protein>
<sequence>MAPADPASGSGGKALRVVASREDGLCMRLLALLQARRVASAIGADYGFLWPETDFPEQDKHNVGDPALIFSAPYLDRHLVPAAKVQSCVPILAHAKTPLDELVAEARGPGILLVERPLPVALPNEADLPSNADLFDAIDWTEPVRQAMAAARELPIDPASAAIHIRGGDILHGTCSNSGTYAHKAVSVFEIEALAGRLAKEGRPVWLIGQEPDLIAHVVATNSAARSLDQTRQALGLSDVAAVFFDVIAMSRMAEVYSGRSGVAHLACQLGDARYVDTKGLDLALHPADYAHDPLAAPVYKDVSGNLKSHSYYKLFYLTEPSDWTTTDLELARLMLRWRPNGQFAKLMLCIMSAHFGHWDEAEALAVSVIGPEPHEGWPDVVVDHVMSRYDRMPKQLIAELAPARAEDHPACAFLAACARPKETSKLPSFAARHGLALSEALQQHLARLAEARR</sequence>
<evidence type="ECO:0000313" key="2">
    <source>
        <dbReference type="Proteomes" id="UP000201613"/>
    </source>
</evidence>
<gene>
    <name evidence="1" type="ORF">LOM8899_02702</name>
</gene>
<keyword evidence="2" id="KW-1185">Reference proteome</keyword>
<evidence type="ECO:0000313" key="1">
    <source>
        <dbReference type="EMBL" id="SMY08549.1"/>
    </source>
</evidence>
<dbReference type="Proteomes" id="UP000201613">
    <property type="component" value="Unassembled WGS sequence"/>
</dbReference>
<dbReference type="RefSeq" id="WP_093992748.1">
    <property type="nucleotide sequence ID" value="NZ_FXZK01000005.1"/>
</dbReference>
<accession>A0A238LFU2</accession>
<name>A0A238LFU2_9RHOB</name>
<dbReference type="OrthoDB" id="9777817at2"/>
<dbReference type="AlphaFoldDB" id="A0A238LFU2"/>
<dbReference type="EMBL" id="FXZK01000005">
    <property type="protein sequence ID" value="SMY08549.1"/>
    <property type="molecule type" value="Genomic_DNA"/>
</dbReference>
<organism evidence="1 2">
    <name type="scientific">Flavimaricola marinus</name>
    <dbReference type="NCBI Taxonomy" id="1819565"/>
    <lineage>
        <taxon>Bacteria</taxon>
        <taxon>Pseudomonadati</taxon>
        <taxon>Pseudomonadota</taxon>
        <taxon>Alphaproteobacteria</taxon>
        <taxon>Rhodobacterales</taxon>
        <taxon>Paracoccaceae</taxon>
        <taxon>Flavimaricola</taxon>
    </lineage>
</organism>
<proteinExistence type="predicted"/>